<proteinExistence type="predicted"/>
<gene>
    <name evidence="1" type="ORF">BLA17378_04485</name>
</gene>
<evidence type="ECO:0000313" key="1">
    <source>
        <dbReference type="EMBL" id="VWC89751.1"/>
    </source>
</evidence>
<evidence type="ECO:0000313" key="2">
    <source>
        <dbReference type="Proteomes" id="UP000494120"/>
    </source>
</evidence>
<accession>A0ABY6XVH8</accession>
<name>A0ABY6XVH8_9BURK</name>
<dbReference type="EMBL" id="CABVQG010000016">
    <property type="protein sequence ID" value="VWC89751.1"/>
    <property type="molecule type" value="Genomic_DNA"/>
</dbReference>
<comment type="caution">
    <text evidence="1">The sequence shown here is derived from an EMBL/GenBank/DDBJ whole genome shotgun (WGS) entry which is preliminary data.</text>
</comment>
<sequence>MQASQVPIFFQAPFANAAGAGYIRPIPVASQIGVQNGAASLADGFPPLTFLAVNAGGVPPFGQDMNGLLYQMTAGIQWEQVGGQPIYSATYANAIGGYPNGAVLQSGDGTGFWRNTVDNNKTDPDAGPASFTGSISGTTLTVTAVASGTVQVGQVLSGTGITSGTQILALGTGTGGVGTYTVSASQTASSTTITASGGSNWLPGQFYGSTSVALTNANVTLTAAQSSKPIIFLTGNLTGNVQVLFPSTSQKWYIVNQTVPGAFTLSALVSGGTPVTLAPGAIELRGDGTNVNVDPWQVAPATQNQHAIQAGQVLGLYLGTKVITSSGTYTPGVYTVGGRSITATKAHFRGTAAGGAGGGTVATGSGQNAVGGGGAAGAPFDFWVTSGLVSMSITVGAPGVGVAGGVGGAGGNLVIGSIATISGGNGGAAGTAIGGFPNTGGSGGAAQNSTIGGAGVTGIMNGYGQSGSLGIILAQSVYVPGAGGGSPYGSGGQYINAAGLGYGAGGQGAGAGASQAATSGNGAAAAILLIDEYA</sequence>
<protein>
    <submittedName>
        <fullName evidence="1">Tail fiber protein</fullName>
    </submittedName>
</protein>
<keyword evidence="2" id="KW-1185">Reference proteome</keyword>
<dbReference type="RefSeq" id="WP_174958536.1">
    <property type="nucleotide sequence ID" value="NZ_CABVQG010000016.1"/>
</dbReference>
<organism evidence="1 2">
    <name type="scientific">Burkholderia aenigmatica</name>
    <dbReference type="NCBI Taxonomy" id="2015348"/>
    <lineage>
        <taxon>Bacteria</taxon>
        <taxon>Pseudomonadati</taxon>
        <taxon>Pseudomonadota</taxon>
        <taxon>Betaproteobacteria</taxon>
        <taxon>Burkholderiales</taxon>
        <taxon>Burkholderiaceae</taxon>
        <taxon>Burkholderia</taxon>
        <taxon>Burkholderia cepacia complex</taxon>
    </lineage>
</organism>
<dbReference type="Proteomes" id="UP000494120">
    <property type="component" value="Unassembled WGS sequence"/>
</dbReference>
<reference evidence="1 2" key="1">
    <citation type="submission" date="2019-09" db="EMBL/GenBank/DDBJ databases">
        <authorList>
            <person name="Depoorter E."/>
        </authorList>
    </citation>
    <scope>NUCLEOTIDE SEQUENCE [LARGE SCALE GENOMIC DNA]</scope>
    <source>
        <strain evidence="1 2">R-17378</strain>
    </source>
</reference>